<feature type="domain" description="Histidine kinase" evidence="16">
    <location>
        <begin position="250"/>
        <end position="460"/>
    </location>
</feature>
<comment type="subcellular location">
    <subcellularLocation>
        <location evidence="2">Cell membrane</location>
        <topology evidence="2">Multi-pass membrane protein</topology>
    </subcellularLocation>
</comment>
<keyword evidence="4" id="KW-1003">Cell membrane</keyword>
<keyword evidence="10" id="KW-0067">ATP-binding</keyword>
<dbReference type="GO" id="GO:0005524">
    <property type="term" value="F:ATP binding"/>
    <property type="evidence" value="ECO:0007669"/>
    <property type="project" value="UniProtKB-KW"/>
</dbReference>
<feature type="domain" description="HAMP" evidence="17">
    <location>
        <begin position="184"/>
        <end position="235"/>
    </location>
</feature>
<dbReference type="SUPFAM" id="SSF158472">
    <property type="entry name" value="HAMP domain-like"/>
    <property type="match status" value="1"/>
</dbReference>
<dbReference type="SMART" id="SM00388">
    <property type="entry name" value="HisKA"/>
    <property type="match status" value="1"/>
</dbReference>
<dbReference type="InterPro" id="IPR003594">
    <property type="entry name" value="HATPase_dom"/>
</dbReference>
<dbReference type="InterPro" id="IPR005467">
    <property type="entry name" value="His_kinase_dom"/>
</dbReference>
<evidence type="ECO:0000256" key="12">
    <source>
        <dbReference type="ARBA" id="ARBA00023012"/>
    </source>
</evidence>
<dbReference type="PRINTS" id="PR00344">
    <property type="entry name" value="BCTRLSENSOR"/>
</dbReference>
<evidence type="ECO:0000256" key="14">
    <source>
        <dbReference type="SAM" id="Coils"/>
    </source>
</evidence>
<accession>A0A7Z2VM25</accession>
<feature type="transmembrane region" description="Helical" evidence="15">
    <location>
        <begin position="165"/>
        <end position="183"/>
    </location>
</feature>
<keyword evidence="11 15" id="KW-1133">Transmembrane helix</keyword>
<dbReference type="SMART" id="SM00387">
    <property type="entry name" value="HATPase_c"/>
    <property type="match status" value="1"/>
</dbReference>
<keyword evidence="14" id="KW-0175">Coiled coil</keyword>
<evidence type="ECO:0000256" key="4">
    <source>
        <dbReference type="ARBA" id="ARBA00022475"/>
    </source>
</evidence>
<evidence type="ECO:0000256" key="8">
    <source>
        <dbReference type="ARBA" id="ARBA00022741"/>
    </source>
</evidence>
<evidence type="ECO:0000256" key="6">
    <source>
        <dbReference type="ARBA" id="ARBA00022679"/>
    </source>
</evidence>
<dbReference type="GO" id="GO:0000155">
    <property type="term" value="F:phosphorelay sensor kinase activity"/>
    <property type="evidence" value="ECO:0007669"/>
    <property type="project" value="InterPro"/>
</dbReference>
<keyword evidence="9 18" id="KW-0418">Kinase</keyword>
<evidence type="ECO:0000256" key="7">
    <source>
        <dbReference type="ARBA" id="ARBA00022692"/>
    </source>
</evidence>
<organism evidence="18 19">
    <name type="scientific">Cohnella herbarum</name>
    <dbReference type="NCBI Taxonomy" id="2728023"/>
    <lineage>
        <taxon>Bacteria</taxon>
        <taxon>Bacillati</taxon>
        <taxon>Bacillota</taxon>
        <taxon>Bacilli</taxon>
        <taxon>Bacillales</taxon>
        <taxon>Paenibacillaceae</taxon>
        <taxon>Cohnella</taxon>
    </lineage>
</organism>
<evidence type="ECO:0000256" key="13">
    <source>
        <dbReference type="ARBA" id="ARBA00023136"/>
    </source>
</evidence>
<dbReference type="PROSITE" id="PS50109">
    <property type="entry name" value="HIS_KIN"/>
    <property type="match status" value="1"/>
</dbReference>
<dbReference type="PANTHER" id="PTHR45528">
    <property type="entry name" value="SENSOR HISTIDINE KINASE CPXA"/>
    <property type="match status" value="1"/>
</dbReference>
<evidence type="ECO:0000256" key="1">
    <source>
        <dbReference type="ARBA" id="ARBA00000085"/>
    </source>
</evidence>
<evidence type="ECO:0000256" key="11">
    <source>
        <dbReference type="ARBA" id="ARBA00022989"/>
    </source>
</evidence>
<evidence type="ECO:0000259" key="16">
    <source>
        <dbReference type="PROSITE" id="PS50109"/>
    </source>
</evidence>
<dbReference type="CDD" id="cd00082">
    <property type="entry name" value="HisKA"/>
    <property type="match status" value="1"/>
</dbReference>
<evidence type="ECO:0000256" key="9">
    <source>
        <dbReference type="ARBA" id="ARBA00022777"/>
    </source>
</evidence>
<evidence type="ECO:0000256" key="2">
    <source>
        <dbReference type="ARBA" id="ARBA00004651"/>
    </source>
</evidence>
<dbReference type="Pfam" id="PF00512">
    <property type="entry name" value="HisKA"/>
    <property type="match status" value="1"/>
</dbReference>
<dbReference type="CDD" id="cd00075">
    <property type="entry name" value="HATPase"/>
    <property type="match status" value="1"/>
</dbReference>
<name>A0A7Z2VM25_9BACL</name>
<dbReference type="SUPFAM" id="SSF47384">
    <property type="entry name" value="Homodimeric domain of signal transducing histidine kinase"/>
    <property type="match status" value="1"/>
</dbReference>
<evidence type="ECO:0000313" key="19">
    <source>
        <dbReference type="Proteomes" id="UP000502248"/>
    </source>
</evidence>
<keyword evidence="8" id="KW-0547">Nucleotide-binding</keyword>
<feature type="transmembrane region" description="Helical" evidence="15">
    <location>
        <begin position="12"/>
        <end position="31"/>
    </location>
</feature>
<dbReference type="InterPro" id="IPR050398">
    <property type="entry name" value="HssS/ArlS-like"/>
</dbReference>
<reference evidence="18 19" key="1">
    <citation type="submission" date="2020-04" db="EMBL/GenBank/DDBJ databases">
        <title>Genome sequencing of novel species.</title>
        <authorList>
            <person name="Heo J."/>
            <person name="Kim S.-J."/>
            <person name="Kim J.-S."/>
            <person name="Hong S.-B."/>
            <person name="Kwon S.-W."/>
        </authorList>
    </citation>
    <scope>NUCLEOTIDE SEQUENCE [LARGE SCALE GENOMIC DNA]</scope>
    <source>
        <strain evidence="18 19">MFER-1</strain>
    </source>
</reference>
<dbReference type="Pfam" id="PF00672">
    <property type="entry name" value="HAMP"/>
    <property type="match status" value="1"/>
</dbReference>
<dbReference type="EC" id="2.7.13.3" evidence="3"/>
<feature type="coiled-coil region" evidence="14">
    <location>
        <begin position="216"/>
        <end position="243"/>
    </location>
</feature>
<evidence type="ECO:0000256" key="15">
    <source>
        <dbReference type="SAM" id="Phobius"/>
    </source>
</evidence>
<dbReference type="CDD" id="cd06225">
    <property type="entry name" value="HAMP"/>
    <property type="match status" value="1"/>
</dbReference>
<dbReference type="GO" id="GO:0005886">
    <property type="term" value="C:plasma membrane"/>
    <property type="evidence" value="ECO:0007669"/>
    <property type="project" value="UniProtKB-SubCell"/>
</dbReference>
<dbReference type="Gene3D" id="6.10.340.10">
    <property type="match status" value="1"/>
</dbReference>
<evidence type="ECO:0000256" key="3">
    <source>
        <dbReference type="ARBA" id="ARBA00012438"/>
    </source>
</evidence>
<keyword evidence="13 15" id="KW-0472">Membrane</keyword>
<dbReference type="SMART" id="SM00304">
    <property type="entry name" value="HAMP"/>
    <property type="match status" value="1"/>
</dbReference>
<dbReference type="Proteomes" id="UP000502248">
    <property type="component" value="Chromosome"/>
</dbReference>
<proteinExistence type="predicted"/>
<keyword evidence="12" id="KW-0902">Two-component regulatory system</keyword>
<dbReference type="InterPro" id="IPR036890">
    <property type="entry name" value="HATPase_C_sf"/>
</dbReference>
<dbReference type="FunFam" id="1.10.287.130:FF:000001">
    <property type="entry name" value="Two-component sensor histidine kinase"/>
    <property type="match status" value="1"/>
</dbReference>
<dbReference type="Gene3D" id="3.30.565.10">
    <property type="entry name" value="Histidine kinase-like ATPase, C-terminal domain"/>
    <property type="match status" value="1"/>
</dbReference>
<dbReference type="RefSeq" id="WP_169281832.1">
    <property type="nucleotide sequence ID" value="NZ_CP051680.1"/>
</dbReference>
<comment type="catalytic activity">
    <reaction evidence="1">
        <text>ATP + protein L-histidine = ADP + protein N-phospho-L-histidine.</text>
        <dbReference type="EC" id="2.7.13.3"/>
    </reaction>
</comment>
<evidence type="ECO:0000259" key="17">
    <source>
        <dbReference type="PROSITE" id="PS50885"/>
    </source>
</evidence>
<keyword evidence="19" id="KW-1185">Reference proteome</keyword>
<dbReference type="EMBL" id="CP051680">
    <property type="protein sequence ID" value="QJD85572.1"/>
    <property type="molecule type" value="Genomic_DNA"/>
</dbReference>
<keyword evidence="6" id="KW-0808">Transferase</keyword>
<protein>
    <recommendedName>
        <fullName evidence="3">histidine kinase</fullName>
        <ecNumber evidence="3">2.7.13.3</ecNumber>
    </recommendedName>
</protein>
<dbReference type="Pfam" id="PF02518">
    <property type="entry name" value="HATPase_c"/>
    <property type="match status" value="1"/>
</dbReference>
<dbReference type="InterPro" id="IPR004358">
    <property type="entry name" value="Sig_transdc_His_kin-like_C"/>
</dbReference>
<keyword evidence="7 15" id="KW-0812">Transmembrane</keyword>
<gene>
    <name evidence="18" type="ORF">HH215_21905</name>
</gene>
<evidence type="ECO:0000313" key="18">
    <source>
        <dbReference type="EMBL" id="QJD85572.1"/>
    </source>
</evidence>
<keyword evidence="5" id="KW-0597">Phosphoprotein</keyword>
<dbReference type="AlphaFoldDB" id="A0A7Z2VM25"/>
<dbReference type="PROSITE" id="PS50885">
    <property type="entry name" value="HAMP"/>
    <property type="match status" value="1"/>
</dbReference>
<dbReference type="InterPro" id="IPR003661">
    <property type="entry name" value="HisK_dim/P_dom"/>
</dbReference>
<evidence type="ECO:0000256" key="10">
    <source>
        <dbReference type="ARBA" id="ARBA00022840"/>
    </source>
</evidence>
<dbReference type="InterPro" id="IPR036097">
    <property type="entry name" value="HisK_dim/P_sf"/>
</dbReference>
<dbReference type="InterPro" id="IPR003660">
    <property type="entry name" value="HAMP_dom"/>
</dbReference>
<dbReference type="PANTHER" id="PTHR45528:SF1">
    <property type="entry name" value="SENSOR HISTIDINE KINASE CPXA"/>
    <property type="match status" value="1"/>
</dbReference>
<sequence length="461" mass="52581">MNKLNRKLIVRISLMFLIVVILSIAMNTFFLPKYLLYQKKHTQAALTAQLETMDTRHLLRDAELLEREQGVTIVHTELIGNINRLNEDVLDQLNKKKITLSKFWITDESIAKLNENKPVRKIYHQQKLKSSFLVTFMKKDNLIFVIGESISYSSETLAIVNRFNLYIYAGGLLLLIVLSLVFTKQIVRPLATIQVAADGISKLSFAKVHIRTGDEIESLAESINRMSDKLEQAHLALESKNENLRTFIANISHELKTPLSLIKAYSAGIQDGMDDGTYLDVIRQQTDDMARMVNQLLELSKLQTDSYEISAFDFAPLLDRTLRKYDISFRQQDIAVTVHDRLLTDSRVMADERKIEMVINNFISNALKYTTDGQIDITVENKDDRMLFAISNGVADGQDLQWDSIWEPFFVLESSRNKQLSGTGLGLSIVRTILQKHNAPFGFHIHKGQIVFRFSLPVALS</sequence>
<dbReference type="Gene3D" id="1.10.287.130">
    <property type="match status" value="1"/>
</dbReference>
<evidence type="ECO:0000256" key="5">
    <source>
        <dbReference type="ARBA" id="ARBA00022553"/>
    </source>
</evidence>
<dbReference type="KEGG" id="cheb:HH215_21905"/>
<dbReference type="SUPFAM" id="SSF55874">
    <property type="entry name" value="ATPase domain of HSP90 chaperone/DNA topoisomerase II/histidine kinase"/>
    <property type="match status" value="1"/>
</dbReference>